<name>A0AAU9SUJ8_THLAR</name>
<dbReference type="Proteomes" id="UP000836841">
    <property type="component" value="Chromosome 6"/>
</dbReference>
<dbReference type="PANTHER" id="PTHR31949:SF19">
    <property type="entry name" value="GPI-ANCHORED PROTEIN"/>
    <property type="match status" value="1"/>
</dbReference>
<evidence type="ECO:0000259" key="2">
    <source>
        <dbReference type="PROSITE" id="PS51792"/>
    </source>
</evidence>
<dbReference type="PANTHER" id="PTHR31949">
    <property type="entry name" value="GASTRIC MUCIN-LIKE PROTEIN"/>
    <property type="match status" value="1"/>
</dbReference>
<accession>A0AAU9SUJ8</accession>
<dbReference type="PROSITE" id="PS51792">
    <property type="entry name" value="YIPPEE"/>
    <property type="match status" value="1"/>
</dbReference>
<feature type="region of interest" description="Disordered" evidence="1">
    <location>
        <begin position="543"/>
        <end position="562"/>
    </location>
</feature>
<organism evidence="3 4">
    <name type="scientific">Thlaspi arvense</name>
    <name type="common">Field penny-cress</name>
    <dbReference type="NCBI Taxonomy" id="13288"/>
    <lineage>
        <taxon>Eukaryota</taxon>
        <taxon>Viridiplantae</taxon>
        <taxon>Streptophyta</taxon>
        <taxon>Embryophyta</taxon>
        <taxon>Tracheophyta</taxon>
        <taxon>Spermatophyta</taxon>
        <taxon>Magnoliopsida</taxon>
        <taxon>eudicotyledons</taxon>
        <taxon>Gunneridae</taxon>
        <taxon>Pentapetalae</taxon>
        <taxon>rosids</taxon>
        <taxon>malvids</taxon>
        <taxon>Brassicales</taxon>
        <taxon>Brassicaceae</taxon>
        <taxon>Thlaspideae</taxon>
        <taxon>Thlaspi</taxon>
    </lineage>
</organism>
<protein>
    <recommendedName>
        <fullName evidence="2">Yippee domain-containing protein</fullName>
    </recommendedName>
</protein>
<dbReference type="GO" id="GO:0055028">
    <property type="term" value="C:cortical microtubule"/>
    <property type="evidence" value="ECO:0007669"/>
    <property type="project" value="TreeGrafter"/>
</dbReference>
<proteinExistence type="predicted"/>
<dbReference type="GO" id="GO:0043622">
    <property type="term" value="P:cortical microtubule organization"/>
    <property type="evidence" value="ECO:0007669"/>
    <property type="project" value="TreeGrafter"/>
</dbReference>
<feature type="domain" description="Yippee" evidence="2">
    <location>
        <begin position="60"/>
        <end position="151"/>
    </location>
</feature>
<keyword evidence="4" id="KW-1185">Reference proteome</keyword>
<feature type="compositionally biased region" description="Low complexity" evidence="1">
    <location>
        <begin position="262"/>
        <end position="401"/>
    </location>
</feature>
<feature type="compositionally biased region" description="Polar residues" evidence="1">
    <location>
        <begin position="488"/>
        <end position="499"/>
    </location>
</feature>
<feature type="compositionally biased region" description="Basic and acidic residues" evidence="1">
    <location>
        <begin position="240"/>
        <end position="252"/>
    </location>
</feature>
<evidence type="ECO:0000313" key="4">
    <source>
        <dbReference type="Proteomes" id="UP000836841"/>
    </source>
</evidence>
<feature type="region of interest" description="Disordered" evidence="1">
    <location>
        <begin position="605"/>
        <end position="624"/>
    </location>
</feature>
<feature type="region of interest" description="Disordered" evidence="1">
    <location>
        <begin position="240"/>
        <end position="520"/>
    </location>
</feature>
<gene>
    <name evidence="3" type="ORF">TAV2_LOCUS19307</name>
</gene>
<dbReference type="EMBL" id="OU466862">
    <property type="protein sequence ID" value="CAH2074575.1"/>
    <property type="molecule type" value="Genomic_DNA"/>
</dbReference>
<evidence type="ECO:0000313" key="3">
    <source>
        <dbReference type="EMBL" id="CAH2074575.1"/>
    </source>
</evidence>
<reference evidence="3 4" key="1">
    <citation type="submission" date="2022-03" db="EMBL/GenBank/DDBJ databases">
        <authorList>
            <person name="Nunn A."/>
            <person name="Chopra R."/>
            <person name="Nunn A."/>
            <person name="Contreras Garrido A."/>
        </authorList>
    </citation>
    <scope>NUCLEOTIDE SEQUENCE [LARGE SCALE GENOMIC DNA]</scope>
</reference>
<sequence>VKAFSSSMSSSRGDAKEGKLAEGKYILISRRLTVAAPLSPAKVVGLIEMGRLFVIELEGLVYKCRTCQTDIGFSSDIISGEDLGIHGKLFEFSRVFNTFLGGSTYPFMSDVLCVYCSASLGAYYVSAVEYIESRYRRCFIDRTEAMMRLRTWYILCSFWDRDEEKLVMFLEMRRLENGSGHCKSSTTTMSSQRYPLRRTAADNFLYSESEKSDYDWLVTPPGSPSKSQIDANPMALESQLEKCREEDRDNKSSRNQTIGLKRPSSSNSSRSTSRPSTPVTRSTTPTSRAARATLTSSSTSSSRPSTPARRPSTSGTSRTATSTAARAPLTSFSTSSARSTSRPCTPTRRPSSSGTSRANLATARTTTGTGTGTGTATSTRSNTRPMSSPSTRPGLRSSTPTRRPPTPTGSSTVLRSKPTKPAPSPTLRSRPWEPYEMPGFSLEAPSNLRTTLRDRPQTASSSRTKAFGASSSRSRSSSIESATERRQSCSPSRNRTAIGNANGPGPLLRGRRAKTSNNDGGLTLISHVAKGNHEMVERVVNVTENGGRGGGKSSSGSDGFGFGRDLSKSSFDMALRHMDIKRGSMTGNFRPQVTKVPAASLYSVRTSGTRRKRPVSRSGSSESSVNILCLDGSDDNLSDISC</sequence>
<feature type="non-terminal residue" evidence="3">
    <location>
        <position position="642"/>
    </location>
</feature>
<dbReference type="AlphaFoldDB" id="A0AAU9SUJ8"/>
<dbReference type="InterPro" id="IPR034751">
    <property type="entry name" value="Yippee"/>
</dbReference>
<evidence type="ECO:0000256" key="1">
    <source>
        <dbReference type="SAM" id="MobiDB-lite"/>
    </source>
</evidence>
<feature type="compositionally biased region" description="Gly residues" evidence="1">
    <location>
        <begin position="546"/>
        <end position="562"/>
    </location>
</feature>